<evidence type="ECO:0000313" key="9">
    <source>
        <dbReference type="Proteomes" id="UP000664654"/>
    </source>
</evidence>
<dbReference type="PANTHER" id="PTHR33452">
    <property type="entry name" value="OXIDOREDUCTASE CATD-RELATED"/>
    <property type="match status" value="1"/>
</dbReference>
<dbReference type="Proteomes" id="UP000664654">
    <property type="component" value="Unassembled WGS sequence"/>
</dbReference>
<dbReference type="AlphaFoldDB" id="A0A939IMB9"/>
<evidence type="ECO:0000313" key="8">
    <source>
        <dbReference type="EMBL" id="MBN7825148.1"/>
    </source>
</evidence>
<evidence type="ECO:0000256" key="4">
    <source>
        <dbReference type="ARBA" id="ARBA00022692"/>
    </source>
</evidence>
<dbReference type="GO" id="GO:0005886">
    <property type="term" value="C:plasma membrane"/>
    <property type="evidence" value="ECO:0007669"/>
    <property type="project" value="UniProtKB-SubCell"/>
</dbReference>
<sequence>MSGLIKLGCKAHQYLNTTRRVDFLAPLALRLYLVPIFWMAGTRKWENFDSTANWFGNPDWGLGLPLPELLAFLATWTEILGGVFLLVGFAVRYISLPLMITMLMAAFTVHWQHGWQAIADPSAPFANERVMESADKLSAAKEILQQHGNYEWLTSSGNLVILNNGIEFAATYFIMLLALFFIGAGNYLSLDYWLAKRFRRS</sequence>
<comment type="subcellular location">
    <subcellularLocation>
        <location evidence="1">Cell membrane</location>
        <topology evidence="1">Multi-pass membrane protein</topology>
    </subcellularLocation>
</comment>
<proteinExistence type="inferred from homology"/>
<reference evidence="8" key="1">
    <citation type="submission" date="2021-03" db="EMBL/GenBank/DDBJ databases">
        <title>novel species isolated from a fishpond in China.</title>
        <authorList>
            <person name="Lu H."/>
            <person name="Cai Z."/>
        </authorList>
    </citation>
    <scope>NUCLEOTIDE SEQUENCE</scope>
    <source>
        <strain evidence="8">JCM 30855</strain>
    </source>
</reference>
<evidence type="ECO:0000256" key="5">
    <source>
        <dbReference type="ARBA" id="ARBA00022989"/>
    </source>
</evidence>
<dbReference type="EMBL" id="JAFKCV010000003">
    <property type="protein sequence ID" value="MBN7825148.1"/>
    <property type="molecule type" value="Genomic_DNA"/>
</dbReference>
<dbReference type="InterPro" id="IPR051907">
    <property type="entry name" value="DoxX-like_oxidoreductase"/>
</dbReference>
<comment type="similarity">
    <text evidence="2">Belongs to the DoxX family.</text>
</comment>
<evidence type="ECO:0000256" key="6">
    <source>
        <dbReference type="ARBA" id="ARBA00023136"/>
    </source>
</evidence>
<feature type="transmembrane region" description="Helical" evidence="7">
    <location>
        <begin position="69"/>
        <end position="87"/>
    </location>
</feature>
<keyword evidence="3" id="KW-1003">Cell membrane</keyword>
<dbReference type="PANTHER" id="PTHR33452:SF19">
    <property type="entry name" value="DOXX FAMILY PROTEIN"/>
    <property type="match status" value="1"/>
</dbReference>
<feature type="transmembrane region" description="Helical" evidence="7">
    <location>
        <begin position="21"/>
        <end position="40"/>
    </location>
</feature>
<feature type="transmembrane region" description="Helical" evidence="7">
    <location>
        <begin position="94"/>
        <end position="111"/>
    </location>
</feature>
<keyword evidence="9" id="KW-1185">Reference proteome</keyword>
<comment type="caution">
    <text evidence="8">The sequence shown here is derived from an EMBL/GenBank/DDBJ whole genome shotgun (WGS) entry which is preliminary data.</text>
</comment>
<keyword evidence="6 7" id="KW-0472">Membrane</keyword>
<dbReference type="InterPro" id="IPR032808">
    <property type="entry name" value="DoxX"/>
</dbReference>
<evidence type="ECO:0000256" key="3">
    <source>
        <dbReference type="ARBA" id="ARBA00022475"/>
    </source>
</evidence>
<keyword evidence="5 7" id="KW-1133">Transmembrane helix</keyword>
<feature type="transmembrane region" description="Helical" evidence="7">
    <location>
        <begin position="169"/>
        <end position="190"/>
    </location>
</feature>
<evidence type="ECO:0000256" key="1">
    <source>
        <dbReference type="ARBA" id="ARBA00004651"/>
    </source>
</evidence>
<name>A0A939IMB9_9ALTE</name>
<evidence type="ECO:0000256" key="7">
    <source>
        <dbReference type="SAM" id="Phobius"/>
    </source>
</evidence>
<accession>A0A939IMB9</accession>
<dbReference type="Pfam" id="PF07681">
    <property type="entry name" value="DoxX"/>
    <property type="match status" value="1"/>
</dbReference>
<evidence type="ECO:0000256" key="2">
    <source>
        <dbReference type="ARBA" id="ARBA00006679"/>
    </source>
</evidence>
<gene>
    <name evidence="8" type="ORF">J0A66_07920</name>
</gene>
<keyword evidence="4 7" id="KW-0812">Transmembrane</keyword>
<organism evidence="8 9">
    <name type="scientific">Bowmanella dokdonensis</name>
    <dbReference type="NCBI Taxonomy" id="751969"/>
    <lineage>
        <taxon>Bacteria</taxon>
        <taxon>Pseudomonadati</taxon>
        <taxon>Pseudomonadota</taxon>
        <taxon>Gammaproteobacteria</taxon>
        <taxon>Alteromonadales</taxon>
        <taxon>Alteromonadaceae</taxon>
        <taxon>Bowmanella</taxon>
    </lineage>
</organism>
<protein>
    <submittedName>
        <fullName evidence="8">DoxX family protein</fullName>
    </submittedName>
</protein>
<dbReference type="RefSeq" id="WP_206573248.1">
    <property type="nucleotide sequence ID" value="NZ_JAFKCV010000003.1"/>
</dbReference>